<organism evidence="1 2">
    <name type="scientific">Serinicoccus chungangensis</name>
    <dbReference type="NCBI Taxonomy" id="767452"/>
    <lineage>
        <taxon>Bacteria</taxon>
        <taxon>Bacillati</taxon>
        <taxon>Actinomycetota</taxon>
        <taxon>Actinomycetes</taxon>
        <taxon>Micrococcales</taxon>
        <taxon>Ornithinimicrobiaceae</taxon>
        <taxon>Serinicoccus</taxon>
    </lineage>
</organism>
<keyword evidence="2" id="KW-1185">Reference proteome</keyword>
<evidence type="ECO:0000313" key="1">
    <source>
        <dbReference type="EMBL" id="KUG52437.1"/>
    </source>
</evidence>
<dbReference type="OrthoDB" id="4858096at2"/>
<dbReference type="AlphaFoldDB" id="A0A0W8I3G9"/>
<name>A0A0W8I3G9_9MICO</name>
<comment type="caution">
    <text evidence="1">The sequence shown here is derived from an EMBL/GenBank/DDBJ whole genome shotgun (WGS) entry which is preliminary data.</text>
</comment>
<dbReference type="STRING" id="767452.AVL62_13960"/>
<accession>A0A0W8I3G9</accession>
<reference evidence="1 2" key="1">
    <citation type="submission" date="2015-12" db="EMBL/GenBank/DDBJ databases">
        <title>Serinicoccus chungangenesis strain CD08_5 genome sequencing and assembly.</title>
        <authorList>
            <person name="Chander A.M."/>
            <person name="Kaur G."/>
            <person name="Nair G.R."/>
            <person name="Dhawan D.K."/>
            <person name="Kochhar R.K."/>
            <person name="Mayilraj S."/>
            <person name="Bhadada S.K."/>
        </authorList>
    </citation>
    <scope>NUCLEOTIDE SEQUENCE [LARGE SCALE GENOMIC DNA]</scope>
    <source>
        <strain evidence="1 2">CD08_5</strain>
    </source>
</reference>
<dbReference type="Proteomes" id="UP000054837">
    <property type="component" value="Unassembled WGS sequence"/>
</dbReference>
<evidence type="ECO:0000313" key="2">
    <source>
        <dbReference type="Proteomes" id="UP000054837"/>
    </source>
</evidence>
<sequence>MTYRYGRDWHPVLRKPIQEISEAPARKRFADGPSLSVSRVTDPSGGVVPDYTLKINPEGMYVGTVFYDSFGSQVKHYHFYEQADRPGELFLSGVTVHVYPDDQTTWLSLRDSKAHTAFTFKPDGWARSYLAVKGEPAAKVEEFTGVDVSTHWVPMITFGDWDRFGEHREPGLPG</sequence>
<proteinExistence type="predicted"/>
<dbReference type="RefSeq" id="WP_058891973.1">
    <property type="nucleotide sequence ID" value="NZ_LQBL01000030.1"/>
</dbReference>
<gene>
    <name evidence="1" type="ORF">AVL62_13960</name>
</gene>
<protein>
    <submittedName>
        <fullName evidence="1">Uncharacterized protein</fullName>
    </submittedName>
</protein>
<dbReference type="EMBL" id="LQBL01000030">
    <property type="protein sequence ID" value="KUG52437.1"/>
    <property type="molecule type" value="Genomic_DNA"/>
</dbReference>